<sequence length="148" mass="16373">MTTQAFTVQVTFDCRDPHPLADWWAETLGWEVEPQDEAFIRSMIEQGHATDDDTTTHRGALVWREGAAIRPPDPAVAGQPRLLFAQVPEEKSTKNRVHLDLRTGLDDAALDALRDSLVERGATIVGGGRQGPHAWITMTDPEGNEFCV</sequence>
<proteinExistence type="predicted"/>
<keyword evidence="3" id="KW-1185">Reference proteome</keyword>
<feature type="domain" description="Glyoxalase-like" evidence="1">
    <location>
        <begin position="9"/>
        <end position="148"/>
    </location>
</feature>
<dbReference type="Pfam" id="PF18029">
    <property type="entry name" value="Glyoxalase_6"/>
    <property type="match status" value="1"/>
</dbReference>
<organism evidence="2 3">
    <name type="scientific">Ilumatobacter coccineus (strain NBRC 103263 / KCTC 29153 / YM16-304)</name>
    <dbReference type="NCBI Taxonomy" id="1313172"/>
    <lineage>
        <taxon>Bacteria</taxon>
        <taxon>Bacillati</taxon>
        <taxon>Actinomycetota</taxon>
        <taxon>Acidimicrobiia</taxon>
        <taxon>Acidimicrobiales</taxon>
        <taxon>Ilumatobacteraceae</taxon>
        <taxon>Ilumatobacter</taxon>
    </lineage>
</organism>
<evidence type="ECO:0000259" key="1">
    <source>
        <dbReference type="Pfam" id="PF18029"/>
    </source>
</evidence>
<reference evidence="2 3" key="1">
    <citation type="journal article" date="2013" name="Int. J. Syst. Evol. Microbiol.">
        <title>Ilumatobacter nonamiense sp. nov. and Ilumatobacter coccineum sp. nov., isolated from seashore sand.</title>
        <authorList>
            <person name="Matsumoto A."/>
            <person name="Kasai H."/>
            <person name="Matsuo Y."/>
            <person name="Shizuri Y."/>
            <person name="Ichikawa N."/>
            <person name="Fujita N."/>
            <person name="Omura S."/>
            <person name="Takahashi Y."/>
        </authorList>
    </citation>
    <scope>NUCLEOTIDE SEQUENCE [LARGE SCALE GENOMIC DNA]</scope>
    <source>
        <strain evidence="3">NBRC 103263 / KCTC 29153 / YM16-304</strain>
    </source>
</reference>
<dbReference type="SUPFAM" id="SSF54593">
    <property type="entry name" value="Glyoxalase/Bleomycin resistance protein/Dihydroxybiphenyl dioxygenase"/>
    <property type="match status" value="1"/>
</dbReference>
<name>A0A6C7E360_ILUCY</name>
<dbReference type="OrthoDB" id="5524593at2"/>
<dbReference type="PANTHER" id="PTHR35908:SF1">
    <property type="entry name" value="CONSERVED PROTEIN"/>
    <property type="match status" value="1"/>
</dbReference>
<dbReference type="Proteomes" id="UP000011863">
    <property type="component" value="Chromosome"/>
</dbReference>
<protein>
    <recommendedName>
        <fullName evidence="1">Glyoxalase-like domain-containing protein</fullName>
    </recommendedName>
</protein>
<gene>
    <name evidence="2" type="ORF">YM304_08670</name>
</gene>
<dbReference type="PANTHER" id="PTHR35908">
    <property type="entry name" value="HYPOTHETICAL FUSION PROTEIN"/>
    <property type="match status" value="1"/>
</dbReference>
<dbReference type="RefSeq" id="WP_015440428.1">
    <property type="nucleotide sequence ID" value="NC_020520.1"/>
</dbReference>
<dbReference type="AlphaFoldDB" id="A0A6C7E360"/>
<dbReference type="KEGG" id="aym:YM304_08670"/>
<accession>A0A6C7E360</accession>
<dbReference type="EMBL" id="AP012057">
    <property type="protein sequence ID" value="BAN01181.1"/>
    <property type="molecule type" value="Genomic_DNA"/>
</dbReference>
<evidence type="ECO:0000313" key="3">
    <source>
        <dbReference type="Proteomes" id="UP000011863"/>
    </source>
</evidence>
<dbReference type="InterPro" id="IPR029068">
    <property type="entry name" value="Glyas_Bleomycin-R_OHBP_Dase"/>
</dbReference>
<evidence type="ECO:0000313" key="2">
    <source>
        <dbReference type="EMBL" id="BAN01181.1"/>
    </source>
</evidence>
<dbReference type="CDD" id="cd06587">
    <property type="entry name" value="VOC"/>
    <property type="match status" value="1"/>
</dbReference>
<dbReference type="InterPro" id="IPR041581">
    <property type="entry name" value="Glyoxalase_6"/>
</dbReference>
<dbReference type="Gene3D" id="3.10.180.10">
    <property type="entry name" value="2,3-Dihydroxybiphenyl 1,2-Dioxygenase, domain 1"/>
    <property type="match status" value="1"/>
</dbReference>